<proteinExistence type="predicted"/>
<comment type="caution">
    <text evidence="2">The sequence shown here is derived from an EMBL/GenBank/DDBJ whole genome shotgun (WGS) entry which is preliminary data.</text>
</comment>
<feature type="compositionally biased region" description="Basic and acidic residues" evidence="1">
    <location>
        <begin position="154"/>
        <end position="166"/>
    </location>
</feature>
<feature type="region of interest" description="Disordered" evidence="1">
    <location>
        <begin position="1"/>
        <end position="22"/>
    </location>
</feature>
<feature type="region of interest" description="Disordered" evidence="1">
    <location>
        <begin position="140"/>
        <end position="186"/>
    </location>
</feature>
<name>A0AAW2CNS3_9ROSI</name>
<reference evidence="2 3" key="1">
    <citation type="submission" date="2024-01" db="EMBL/GenBank/DDBJ databases">
        <title>A telomere-to-telomere, gap-free genome of sweet tea (Lithocarpus litseifolius).</title>
        <authorList>
            <person name="Zhou J."/>
        </authorList>
    </citation>
    <scope>NUCLEOTIDE SEQUENCE [LARGE SCALE GENOMIC DNA]</scope>
    <source>
        <strain evidence="2">Zhou-2022a</strain>
        <tissue evidence="2">Leaf</tissue>
    </source>
</reference>
<sequence>MESPNLKGQGMRETVTTRDSVPGKSNRIEKEFFVNLGTVADVMDAEGVDHANVKVVDSGHKLISPCVLPPLHINADSHTGLEEDLVVSEQAEYQVHGLALDNDTNGPIFSKPKPTWTRINRMDFGLGGLARALTLPSVGKRDTCTNSSAQDEDYQSKKGRVEDRSNVEGSDTEISAGVDSHPCRKQ</sequence>
<dbReference type="AlphaFoldDB" id="A0AAW2CNS3"/>
<dbReference type="Proteomes" id="UP001459277">
    <property type="component" value="Unassembled WGS sequence"/>
</dbReference>
<dbReference type="EMBL" id="JAZDWU010000006">
    <property type="protein sequence ID" value="KAK9998160.1"/>
    <property type="molecule type" value="Genomic_DNA"/>
</dbReference>
<gene>
    <name evidence="2" type="ORF">SO802_017763</name>
</gene>
<accession>A0AAW2CNS3</accession>
<evidence type="ECO:0000313" key="3">
    <source>
        <dbReference type="Proteomes" id="UP001459277"/>
    </source>
</evidence>
<organism evidence="2 3">
    <name type="scientific">Lithocarpus litseifolius</name>
    <dbReference type="NCBI Taxonomy" id="425828"/>
    <lineage>
        <taxon>Eukaryota</taxon>
        <taxon>Viridiplantae</taxon>
        <taxon>Streptophyta</taxon>
        <taxon>Embryophyta</taxon>
        <taxon>Tracheophyta</taxon>
        <taxon>Spermatophyta</taxon>
        <taxon>Magnoliopsida</taxon>
        <taxon>eudicotyledons</taxon>
        <taxon>Gunneridae</taxon>
        <taxon>Pentapetalae</taxon>
        <taxon>rosids</taxon>
        <taxon>fabids</taxon>
        <taxon>Fagales</taxon>
        <taxon>Fagaceae</taxon>
        <taxon>Lithocarpus</taxon>
    </lineage>
</organism>
<keyword evidence="3" id="KW-1185">Reference proteome</keyword>
<protein>
    <submittedName>
        <fullName evidence="2">Uncharacterized protein</fullName>
    </submittedName>
</protein>
<evidence type="ECO:0000256" key="1">
    <source>
        <dbReference type="SAM" id="MobiDB-lite"/>
    </source>
</evidence>
<evidence type="ECO:0000313" key="2">
    <source>
        <dbReference type="EMBL" id="KAK9998160.1"/>
    </source>
</evidence>